<dbReference type="InterPro" id="IPR034428">
    <property type="entry name" value="ThiH/NoCL/HydG-like"/>
</dbReference>
<gene>
    <name evidence="8" type="primary">thiH</name>
    <name evidence="8" type="ORF">CVIC8964_0608</name>
</gene>
<dbReference type="NCBIfam" id="TIGR02351">
    <property type="entry name" value="thiH"/>
    <property type="match status" value="1"/>
</dbReference>
<dbReference type="GO" id="GO:0005506">
    <property type="term" value="F:iron ion binding"/>
    <property type="evidence" value="ECO:0007669"/>
    <property type="project" value="InterPro"/>
</dbReference>
<accession>A0A1X9T0G3</accession>
<dbReference type="SFLD" id="SFLDG01081">
    <property type="entry name" value="cleavage_of_the_Ca-Cb_bond_in"/>
    <property type="match status" value="1"/>
</dbReference>
<evidence type="ECO:0000256" key="3">
    <source>
        <dbReference type="ARBA" id="ARBA00022691"/>
    </source>
</evidence>
<dbReference type="GO" id="GO:0036355">
    <property type="term" value="F:2-iminoacetate synthase activity"/>
    <property type="evidence" value="ECO:0007669"/>
    <property type="project" value="UniProtKB-EC"/>
</dbReference>
<dbReference type="PANTHER" id="PTHR43583">
    <property type="entry name" value="2-IMINOACETATE SYNTHASE"/>
    <property type="match status" value="1"/>
</dbReference>
<dbReference type="Proteomes" id="UP000194265">
    <property type="component" value="Chromosome"/>
</dbReference>
<evidence type="ECO:0000313" key="8">
    <source>
        <dbReference type="EMBL" id="ARR02024.1"/>
    </source>
</evidence>
<dbReference type="EMBL" id="CP018791">
    <property type="protein sequence ID" value="ARR02024.1"/>
    <property type="molecule type" value="Genomic_DNA"/>
</dbReference>
<dbReference type="InterPro" id="IPR007197">
    <property type="entry name" value="rSAM"/>
</dbReference>
<evidence type="ECO:0000256" key="4">
    <source>
        <dbReference type="ARBA" id="ARBA00022723"/>
    </source>
</evidence>
<dbReference type="InterPro" id="IPR058240">
    <property type="entry name" value="rSAM_sf"/>
</dbReference>
<sequence>MKFIQKTDPMEYLEGQEQINSNIMQRVLGAANSVEFDKFNATDVEHALSKDNLNLNDLQALLSPVAANYLEEMAAKAKATKERYFGKNIYLFTPQYIANHCDNNCVYCGFNVNNDIKRAQLDEDDIIKELKNIAKTGLKEILILTGESQTKTPLSYIAKACELAKRYFDIVGVEIYPLNSDEYAILHASGVDFVTVFQETYNPIKYGKIHLGGNKRVFPYRFNAQERALMGGMRGVAFGALLGIDDWRCDAMCTALHASLIQAKYPHAEISISVPRLRPIINNNRINPRDVTERALLQVIAAYRLFLPYANITLSSRESEYFRDNVIALGVTKVSAGVSVGIGEHGGKDDENKGDGQFEISDSRDVEQMKNAIKNAGLTPVMSDYIYTGVAK</sequence>
<keyword evidence="5" id="KW-0408">Iron</keyword>
<keyword evidence="6" id="KW-0411">Iron-sulfur</keyword>
<evidence type="ECO:0000313" key="9">
    <source>
        <dbReference type="Proteomes" id="UP000194265"/>
    </source>
</evidence>
<evidence type="ECO:0000256" key="1">
    <source>
        <dbReference type="ARBA" id="ARBA00001966"/>
    </source>
</evidence>
<dbReference type="PANTHER" id="PTHR43583:SF1">
    <property type="entry name" value="2-IMINOACETATE SYNTHASE"/>
    <property type="match status" value="1"/>
</dbReference>
<dbReference type="SFLD" id="SFLDF00301">
    <property type="entry name" value="2-iminoacetate_synthase_(ThiH)"/>
    <property type="match status" value="1"/>
</dbReference>
<comment type="cofactor">
    <cofactor evidence="1">
        <name>[4Fe-4S] cluster</name>
        <dbReference type="ChEBI" id="CHEBI:49883"/>
    </cofactor>
</comment>
<dbReference type="InterPro" id="IPR012726">
    <property type="entry name" value="ThiH"/>
</dbReference>
<keyword evidence="3" id="KW-0949">S-adenosyl-L-methionine</keyword>
<organism evidence="8 9">
    <name type="scientific">Campylobacter vicugnae</name>
    <dbReference type="NCBI Taxonomy" id="1660076"/>
    <lineage>
        <taxon>Bacteria</taxon>
        <taxon>Pseudomonadati</taxon>
        <taxon>Campylobacterota</taxon>
        <taxon>Epsilonproteobacteria</taxon>
        <taxon>Campylobacterales</taxon>
        <taxon>Campylobacteraceae</taxon>
        <taxon>Campylobacter</taxon>
    </lineage>
</organism>
<dbReference type="EC" id="4.1.99.19" evidence="8"/>
<keyword evidence="4" id="KW-0479">Metal-binding</keyword>
<evidence type="ECO:0000259" key="7">
    <source>
        <dbReference type="SMART" id="SM00876"/>
    </source>
</evidence>
<dbReference type="SMART" id="SM00876">
    <property type="entry name" value="BATS"/>
    <property type="match status" value="1"/>
</dbReference>
<dbReference type="SFLD" id="SFLDG01060">
    <property type="entry name" value="BATS_domain_containing"/>
    <property type="match status" value="1"/>
</dbReference>
<dbReference type="Gene3D" id="3.20.20.70">
    <property type="entry name" value="Aldolase class I"/>
    <property type="match status" value="1"/>
</dbReference>
<name>A0A1X9T0G3_9BACT</name>
<evidence type="ECO:0000256" key="6">
    <source>
        <dbReference type="ARBA" id="ARBA00023014"/>
    </source>
</evidence>
<dbReference type="GO" id="GO:0051539">
    <property type="term" value="F:4 iron, 4 sulfur cluster binding"/>
    <property type="evidence" value="ECO:0007669"/>
    <property type="project" value="UniProtKB-KW"/>
</dbReference>
<evidence type="ECO:0000256" key="2">
    <source>
        <dbReference type="ARBA" id="ARBA00022485"/>
    </source>
</evidence>
<dbReference type="Pfam" id="PF04055">
    <property type="entry name" value="Radical_SAM"/>
    <property type="match status" value="1"/>
</dbReference>
<dbReference type="SFLD" id="SFLDS00029">
    <property type="entry name" value="Radical_SAM"/>
    <property type="match status" value="1"/>
</dbReference>
<evidence type="ECO:0000256" key="5">
    <source>
        <dbReference type="ARBA" id="ARBA00023004"/>
    </source>
</evidence>
<dbReference type="STRING" id="1660074.CVIC8964_0608"/>
<dbReference type="AlphaFoldDB" id="A0A1X9T0G3"/>
<dbReference type="InterPro" id="IPR010722">
    <property type="entry name" value="BATS_dom"/>
</dbReference>
<keyword evidence="8" id="KW-0456">Lyase</keyword>
<dbReference type="SUPFAM" id="SSF102114">
    <property type="entry name" value="Radical SAM enzymes"/>
    <property type="match status" value="1"/>
</dbReference>
<proteinExistence type="predicted"/>
<dbReference type="RefSeq" id="WP_086333540.1">
    <property type="nucleotide sequence ID" value="NZ_CP018791.1"/>
</dbReference>
<reference evidence="8 9" key="1">
    <citation type="journal article" date="2017" name="Genome Biol. Evol.">
        <title>Comparative Genomic Analysis Identifies a Campylobacter Clade Deficient in Selenium Metabolism.</title>
        <authorList>
            <person name="Miller W.G."/>
            <person name="Yee E."/>
            <person name="Lopes B.S."/>
            <person name="Chapman M.H."/>
            <person name="Huynh S."/>
            <person name="Bono J.L."/>
            <person name="Parker C.T."/>
            <person name="Strachan N.J.C."/>
            <person name="Forbes K.J."/>
        </authorList>
    </citation>
    <scope>NUCLEOTIDE SEQUENCE [LARGE SCALE GENOMIC DNA]</scope>
    <source>
        <strain evidence="8 9">RM8964</strain>
    </source>
</reference>
<protein>
    <submittedName>
        <fullName evidence="8">ThiGH complex, tyrosine lyase subunit ThiH</fullName>
        <ecNumber evidence="8">4.1.99.19</ecNumber>
    </submittedName>
</protein>
<dbReference type="OrthoDB" id="3320990at2"/>
<dbReference type="Pfam" id="PF06968">
    <property type="entry name" value="BATS"/>
    <property type="match status" value="1"/>
</dbReference>
<dbReference type="CDD" id="cd01335">
    <property type="entry name" value="Radical_SAM"/>
    <property type="match status" value="1"/>
</dbReference>
<feature type="domain" description="Biotin and thiamin synthesis-associated" evidence="7">
    <location>
        <begin position="273"/>
        <end position="380"/>
    </location>
</feature>
<keyword evidence="2" id="KW-0004">4Fe-4S</keyword>
<dbReference type="InterPro" id="IPR013785">
    <property type="entry name" value="Aldolase_TIM"/>
</dbReference>